<dbReference type="RefSeq" id="WP_396769838.1">
    <property type="nucleotide sequence ID" value="NZ_JBITLA010000007.1"/>
</dbReference>
<feature type="transmembrane region" description="Helical" evidence="1">
    <location>
        <begin position="6"/>
        <end position="28"/>
    </location>
</feature>
<reference evidence="2 3" key="1">
    <citation type="submission" date="2024-10" db="EMBL/GenBank/DDBJ databases">
        <title>The Natural Products Discovery Center: Release of the First 8490 Sequenced Strains for Exploring Actinobacteria Biosynthetic Diversity.</title>
        <authorList>
            <person name="Kalkreuter E."/>
            <person name="Kautsar S.A."/>
            <person name="Yang D."/>
            <person name="Bader C.D."/>
            <person name="Teijaro C.N."/>
            <person name="Fluegel L."/>
            <person name="Davis C.M."/>
            <person name="Simpson J.R."/>
            <person name="Lauterbach L."/>
            <person name="Steele A.D."/>
            <person name="Gui C."/>
            <person name="Meng S."/>
            <person name="Li G."/>
            <person name="Viehrig K."/>
            <person name="Ye F."/>
            <person name="Su P."/>
            <person name="Kiefer A.F."/>
            <person name="Nichols A."/>
            <person name="Cepeda A.J."/>
            <person name="Yan W."/>
            <person name="Fan B."/>
            <person name="Jiang Y."/>
            <person name="Adhikari A."/>
            <person name="Zheng C.-J."/>
            <person name="Schuster L."/>
            <person name="Cowan T.M."/>
            <person name="Smanski M.J."/>
            <person name="Chevrette M.G."/>
            <person name="De Carvalho L.P.S."/>
            <person name="Shen B."/>
        </authorList>
    </citation>
    <scope>NUCLEOTIDE SEQUENCE [LARGE SCALE GENOMIC DNA]</scope>
    <source>
        <strain evidence="2 3">NPDC049845</strain>
    </source>
</reference>
<dbReference type="EMBL" id="JBITLE010000001">
    <property type="protein sequence ID" value="MFI7260769.1"/>
    <property type="molecule type" value="Genomic_DNA"/>
</dbReference>
<keyword evidence="1" id="KW-1133">Transmembrane helix</keyword>
<gene>
    <name evidence="2" type="ORF">ACIBP4_00470</name>
</gene>
<comment type="caution">
    <text evidence="2">The sequence shown here is derived from an EMBL/GenBank/DDBJ whole genome shotgun (WGS) entry which is preliminary data.</text>
</comment>
<proteinExistence type="predicted"/>
<evidence type="ECO:0000256" key="1">
    <source>
        <dbReference type="SAM" id="Phobius"/>
    </source>
</evidence>
<keyword evidence="1" id="KW-0472">Membrane</keyword>
<accession>A0ABW7ZD80</accession>
<keyword evidence="1" id="KW-0812">Transmembrane</keyword>
<evidence type="ECO:0000313" key="2">
    <source>
        <dbReference type="EMBL" id="MFI7260769.1"/>
    </source>
</evidence>
<protein>
    <submittedName>
        <fullName evidence="2">Uncharacterized protein</fullName>
    </submittedName>
</protein>
<dbReference type="Proteomes" id="UP001612812">
    <property type="component" value="Unassembled WGS sequence"/>
</dbReference>
<organism evidence="2 3">
    <name type="scientific">Micromonospora maritima</name>
    <dbReference type="NCBI Taxonomy" id="986711"/>
    <lineage>
        <taxon>Bacteria</taxon>
        <taxon>Bacillati</taxon>
        <taxon>Actinomycetota</taxon>
        <taxon>Actinomycetes</taxon>
        <taxon>Micromonosporales</taxon>
        <taxon>Micromonosporaceae</taxon>
        <taxon>Micromonospora</taxon>
    </lineage>
</organism>
<name>A0ABW7ZD80_9ACTN</name>
<evidence type="ECO:0000313" key="3">
    <source>
        <dbReference type="Proteomes" id="UP001612812"/>
    </source>
</evidence>
<sequence length="182" mass="19745">MALLEIAVTTIGGALSATVGVLAGGMLTRRAQDQHWLRDRQLAAYQDLLREYATFTMILRRAHLGRTGWDYDWGAWSAALMSAGLVAPPTVATEIDRFGEAVQGLLDATAGVDTTTAPLSQEQFERAMAVPARAQLELVNAMRRSMGRHQRPLSVWLGGAGGRAPHWRAVEGQDGVVSPRRP</sequence>
<keyword evidence="3" id="KW-1185">Reference proteome</keyword>